<organism evidence="1 2">
    <name type="scientific">Caerostris darwini</name>
    <dbReference type="NCBI Taxonomy" id="1538125"/>
    <lineage>
        <taxon>Eukaryota</taxon>
        <taxon>Metazoa</taxon>
        <taxon>Ecdysozoa</taxon>
        <taxon>Arthropoda</taxon>
        <taxon>Chelicerata</taxon>
        <taxon>Arachnida</taxon>
        <taxon>Araneae</taxon>
        <taxon>Araneomorphae</taxon>
        <taxon>Entelegynae</taxon>
        <taxon>Araneoidea</taxon>
        <taxon>Araneidae</taxon>
        <taxon>Caerostris</taxon>
    </lineage>
</organism>
<sequence length="152" mass="17594">MWPKISLPLCCPNTARSATTSLSVWWTLMRMRVVSVSRPDPFFKESISPGDISRGLDAGAGDHITVTKVREIQLVKSPSRRYKPNYFKTALVLLYLFQSRFFWGKYVTYSRDVTKDFHSVVQSRPEAQRLLCQSGDFDAKEGYIRPLFEKEY</sequence>
<dbReference type="Proteomes" id="UP001054837">
    <property type="component" value="Unassembled WGS sequence"/>
</dbReference>
<dbReference type="AlphaFoldDB" id="A0AAV4MP52"/>
<gene>
    <name evidence="1" type="ORF">CDAR_216031</name>
</gene>
<protein>
    <submittedName>
        <fullName evidence="1">Uncharacterized protein</fullName>
    </submittedName>
</protein>
<name>A0AAV4MP52_9ARAC</name>
<proteinExistence type="predicted"/>
<comment type="caution">
    <text evidence="1">The sequence shown here is derived from an EMBL/GenBank/DDBJ whole genome shotgun (WGS) entry which is preliminary data.</text>
</comment>
<reference evidence="1 2" key="1">
    <citation type="submission" date="2021-06" db="EMBL/GenBank/DDBJ databases">
        <title>Caerostris darwini draft genome.</title>
        <authorList>
            <person name="Kono N."/>
            <person name="Arakawa K."/>
        </authorList>
    </citation>
    <scope>NUCLEOTIDE SEQUENCE [LARGE SCALE GENOMIC DNA]</scope>
</reference>
<accession>A0AAV4MP52</accession>
<keyword evidence="2" id="KW-1185">Reference proteome</keyword>
<evidence type="ECO:0000313" key="1">
    <source>
        <dbReference type="EMBL" id="GIX74153.1"/>
    </source>
</evidence>
<evidence type="ECO:0000313" key="2">
    <source>
        <dbReference type="Proteomes" id="UP001054837"/>
    </source>
</evidence>
<dbReference type="EMBL" id="BPLQ01000707">
    <property type="protein sequence ID" value="GIX74153.1"/>
    <property type="molecule type" value="Genomic_DNA"/>
</dbReference>